<dbReference type="STRING" id="392015.SAMN05421543_101120"/>
<sequence length="218" mass="24396">MERHVLVVYPHPDDETFASGGTIALHTRAGTPVTYLCGTLGQMGRNMGKPFFANRETLPDVREKELRAACAALGIQDLRLLGLRDKTVEFEDPEALADRILAVMKEVRPSLLITYYPGFAVHPDHNALGAAAIRAVEKLPADERPVVHCSAFSRDCREKLGDPDVIIDITSVRDVKMAAIRAHRSQSEAMLARMERDPAFRAVREATLRQEVYWTYRV</sequence>
<dbReference type="OrthoDB" id="9790023at2"/>
<organism evidence="1 2">
    <name type="scientific">Alicyclobacillus macrosporangiidus</name>
    <dbReference type="NCBI Taxonomy" id="392015"/>
    <lineage>
        <taxon>Bacteria</taxon>
        <taxon>Bacillati</taxon>
        <taxon>Bacillota</taxon>
        <taxon>Bacilli</taxon>
        <taxon>Bacillales</taxon>
        <taxon>Alicyclobacillaceae</taxon>
        <taxon>Alicyclobacillus</taxon>
    </lineage>
</organism>
<proteinExistence type="predicted"/>
<dbReference type="RefSeq" id="WP_074948571.1">
    <property type="nucleotide sequence ID" value="NZ_FPBV01000001.1"/>
</dbReference>
<dbReference type="InterPro" id="IPR023841">
    <property type="entry name" value="BshB2"/>
</dbReference>
<dbReference type="InterPro" id="IPR003737">
    <property type="entry name" value="GlcNAc_PI_deacetylase-related"/>
</dbReference>
<dbReference type="GO" id="GO:0016811">
    <property type="term" value="F:hydrolase activity, acting on carbon-nitrogen (but not peptide) bonds, in linear amides"/>
    <property type="evidence" value="ECO:0007669"/>
    <property type="project" value="TreeGrafter"/>
</dbReference>
<gene>
    <name evidence="1" type="ORF">SAMN05421543_101120</name>
</gene>
<dbReference type="Gene3D" id="3.40.50.10320">
    <property type="entry name" value="LmbE-like"/>
    <property type="match status" value="1"/>
</dbReference>
<name>A0A1I7F8W6_9BACL</name>
<accession>A0A1I7F8W6</accession>
<dbReference type="PANTHER" id="PTHR12993:SF27">
    <property type="entry name" value="N-ACETYL-ALPHA-D-GLUCOSAMINYL L-MALATE DEACETYLASE 2-RELATED"/>
    <property type="match status" value="1"/>
</dbReference>
<evidence type="ECO:0000313" key="1">
    <source>
        <dbReference type="EMBL" id="SFU32620.1"/>
    </source>
</evidence>
<protein>
    <submittedName>
        <fullName evidence="1">Bacillithiol biosynthesis deacetylase BshB2</fullName>
    </submittedName>
</protein>
<reference evidence="2" key="1">
    <citation type="submission" date="2016-10" db="EMBL/GenBank/DDBJ databases">
        <authorList>
            <person name="Varghese N."/>
        </authorList>
    </citation>
    <scope>NUCLEOTIDE SEQUENCE [LARGE SCALE GENOMIC DNA]</scope>
    <source>
        <strain evidence="2">DSM 17980</strain>
    </source>
</reference>
<dbReference type="PANTHER" id="PTHR12993">
    <property type="entry name" value="N-ACETYLGLUCOSAMINYL-PHOSPHATIDYLINOSITOL DE-N-ACETYLASE-RELATED"/>
    <property type="match status" value="1"/>
</dbReference>
<dbReference type="SUPFAM" id="SSF102588">
    <property type="entry name" value="LmbE-like"/>
    <property type="match status" value="1"/>
</dbReference>
<keyword evidence="2" id="KW-1185">Reference proteome</keyword>
<dbReference type="EMBL" id="FPBV01000001">
    <property type="protein sequence ID" value="SFU32620.1"/>
    <property type="molecule type" value="Genomic_DNA"/>
</dbReference>
<evidence type="ECO:0000313" key="2">
    <source>
        <dbReference type="Proteomes" id="UP000183508"/>
    </source>
</evidence>
<dbReference type="Pfam" id="PF02585">
    <property type="entry name" value="PIG-L"/>
    <property type="match status" value="1"/>
</dbReference>
<dbReference type="AlphaFoldDB" id="A0A1I7F8W6"/>
<dbReference type="InterPro" id="IPR024078">
    <property type="entry name" value="LmbE-like_dom_sf"/>
</dbReference>
<dbReference type="NCBIfam" id="TIGR04000">
    <property type="entry name" value="thiol_BshB2"/>
    <property type="match status" value="1"/>
</dbReference>
<dbReference type="eggNOG" id="COG2120">
    <property type="taxonomic scope" value="Bacteria"/>
</dbReference>
<dbReference type="Proteomes" id="UP000183508">
    <property type="component" value="Unassembled WGS sequence"/>
</dbReference>